<evidence type="ECO:0000256" key="1">
    <source>
        <dbReference type="SAM" id="Phobius"/>
    </source>
</evidence>
<comment type="caution">
    <text evidence="2">The sequence shown here is derived from an EMBL/GenBank/DDBJ whole genome shotgun (WGS) entry which is preliminary data.</text>
</comment>
<keyword evidence="1" id="KW-0812">Transmembrane</keyword>
<dbReference type="AlphaFoldDB" id="A0A9P7G0R9"/>
<dbReference type="GO" id="GO:0032541">
    <property type="term" value="C:cortical endoplasmic reticulum"/>
    <property type="evidence" value="ECO:0007669"/>
    <property type="project" value="TreeGrafter"/>
</dbReference>
<protein>
    <submittedName>
        <fullName evidence="2">Uncharacterized protein</fullName>
    </submittedName>
</protein>
<feature type="transmembrane region" description="Helical" evidence="1">
    <location>
        <begin position="261"/>
        <end position="282"/>
    </location>
</feature>
<feature type="transmembrane region" description="Helical" evidence="1">
    <location>
        <begin position="332"/>
        <end position="351"/>
    </location>
</feature>
<keyword evidence="1" id="KW-1133">Transmembrane helix</keyword>
<accession>A0A9P7G0R9</accession>
<organism evidence="2 3">
    <name type="scientific">Sphagnurus paluster</name>
    <dbReference type="NCBI Taxonomy" id="117069"/>
    <lineage>
        <taxon>Eukaryota</taxon>
        <taxon>Fungi</taxon>
        <taxon>Dikarya</taxon>
        <taxon>Basidiomycota</taxon>
        <taxon>Agaricomycotina</taxon>
        <taxon>Agaricomycetes</taxon>
        <taxon>Agaricomycetidae</taxon>
        <taxon>Agaricales</taxon>
        <taxon>Tricholomatineae</taxon>
        <taxon>Lyophyllaceae</taxon>
        <taxon>Sphagnurus</taxon>
    </lineage>
</organism>
<keyword evidence="1" id="KW-0472">Membrane</keyword>
<sequence>MVVITPKMNLLQIPIIDKYYVPPSDPGASARATEFAREKGLLNPRTSLGPVDKSGSAIRRQSVVTHGTRLVTVLYVVVICPTTNPGLTAFSMLAPWFIWSALSHTARLSTVLQILVFLPLTLATLSSQAFLLLSLLLSAHSLIHGSLILLWGSDALSVLQVPMHPFLLLVCFNAFSTSIHPWILTAADWWGKALTLSGPVFIAMEGLSSLLVVQKLGQEGKRLVAEGEAYQFALLIGSAIAYVLSAWWIVLSYPAAASSPLSSTLLGVAITAFLFLTFIGFVLRRTNIIESSGLAIFIAYNVWLCGFDQKSFTDPASSYAPLLPNILPHFRALLNFIINTLPKPVLLALLYRLTILHFASRILPTIGADSWESEEGVHDGWEDRPVNSSLQSL</sequence>
<evidence type="ECO:0000313" key="2">
    <source>
        <dbReference type="EMBL" id="KAG5638662.1"/>
    </source>
</evidence>
<name>A0A9P7G0R9_9AGAR</name>
<dbReference type="GO" id="GO:0005789">
    <property type="term" value="C:endoplasmic reticulum membrane"/>
    <property type="evidence" value="ECO:0007669"/>
    <property type="project" value="TreeGrafter"/>
</dbReference>
<reference evidence="2" key="1">
    <citation type="submission" date="2021-02" db="EMBL/GenBank/DDBJ databases">
        <authorList>
            <person name="Nieuwenhuis M."/>
            <person name="Van De Peppel L.J.J."/>
        </authorList>
    </citation>
    <scope>NUCLEOTIDE SEQUENCE</scope>
    <source>
        <strain evidence="2">D49</strain>
    </source>
</reference>
<feature type="transmembrane region" description="Helical" evidence="1">
    <location>
        <begin position="166"/>
        <end position="184"/>
    </location>
</feature>
<gene>
    <name evidence="2" type="ORF">H0H81_011214</name>
</gene>
<dbReference type="OrthoDB" id="5577218at2759"/>
<dbReference type="EMBL" id="JABCKI010005751">
    <property type="protein sequence ID" value="KAG5638662.1"/>
    <property type="molecule type" value="Genomic_DNA"/>
</dbReference>
<dbReference type="GO" id="GO:0000921">
    <property type="term" value="P:septin ring assembly"/>
    <property type="evidence" value="ECO:0007669"/>
    <property type="project" value="TreeGrafter"/>
</dbReference>
<evidence type="ECO:0000313" key="3">
    <source>
        <dbReference type="Proteomes" id="UP000717328"/>
    </source>
</evidence>
<dbReference type="Pfam" id="PF08426">
    <property type="entry name" value="ICE2"/>
    <property type="match status" value="1"/>
</dbReference>
<feature type="transmembrane region" description="Helical" evidence="1">
    <location>
        <begin position="73"/>
        <end position="99"/>
    </location>
</feature>
<dbReference type="GO" id="GO:0097038">
    <property type="term" value="C:perinuclear endoplasmic reticulum"/>
    <property type="evidence" value="ECO:0007669"/>
    <property type="project" value="TreeGrafter"/>
</dbReference>
<dbReference type="InterPro" id="IPR013635">
    <property type="entry name" value="Ice2"/>
</dbReference>
<dbReference type="GO" id="GO:0048309">
    <property type="term" value="P:endoplasmic reticulum inheritance"/>
    <property type="evidence" value="ECO:0007669"/>
    <property type="project" value="TreeGrafter"/>
</dbReference>
<dbReference type="Proteomes" id="UP000717328">
    <property type="component" value="Unassembled WGS sequence"/>
</dbReference>
<reference evidence="2" key="2">
    <citation type="submission" date="2021-10" db="EMBL/GenBank/DDBJ databases">
        <title>Phylogenomics reveals ancestral predisposition of the termite-cultivated fungus Termitomyces towards a domesticated lifestyle.</title>
        <authorList>
            <person name="Auxier B."/>
            <person name="Grum-Grzhimaylo A."/>
            <person name="Cardenas M.E."/>
            <person name="Lodge J.D."/>
            <person name="Laessoe T."/>
            <person name="Pedersen O."/>
            <person name="Smith M.E."/>
            <person name="Kuyper T.W."/>
            <person name="Franco-Molano E.A."/>
            <person name="Baroni T.J."/>
            <person name="Aanen D.K."/>
        </authorList>
    </citation>
    <scope>NUCLEOTIDE SEQUENCE</scope>
    <source>
        <strain evidence="2">D49</strain>
    </source>
</reference>
<dbReference type="PANTHER" id="PTHR31726:SF2">
    <property type="entry name" value="PROTEIN ICE2"/>
    <property type="match status" value="1"/>
</dbReference>
<feature type="transmembrane region" description="Helical" evidence="1">
    <location>
        <begin position="294"/>
        <end position="312"/>
    </location>
</feature>
<feature type="transmembrane region" description="Helical" evidence="1">
    <location>
        <begin position="229"/>
        <end position="249"/>
    </location>
</feature>
<proteinExistence type="predicted"/>
<dbReference type="PANTHER" id="PTHR31726">
    <property type="entry name" value="PROTEIN ICE2"/>
    <property type="match status" value="1"/>
</dbReference>
<keyword evidence="3" id="KW-1185">Reference proteome</keyword>